<comment type="caution">
    <text evidence="2">The sequence shown here is derived from an EMBL/GenBank/DDBJ whole genome shotgun (WGS) entry which is preliminary data.</text>
</comment>
<reference evidence="2" key="1">
    <citation type="submission" date="2019-09" db="EMBL/GenBank/DDBJ databases">
        <title>Characterisation of the sponge microbiome using genome-centric metagenomics.</title>
        <authorList>
            <person name="Engelberts J.P."/>
            <person name="Robbins S.J."/>
            <person name="De Goeij J.M."/>
            <person name="Aranda M."/>
            <person name="Bell S.C."/>
            <person name="Webster N.S."/>
        </authorList>
    </citation>
    <scope>NUCLEOTIDE SEQUENCE</scope>
    <source>
        <strain evidence="2">SB0661_bin_32</strain>
    </source>
</reference>
<dbReference type="EMBL" id="VXMH01000053">
    <property type="protein sequence ID" value="MYC95344.1"/>
    <property type="molecule type" value="Genomic_DNA"/>
</dbReference>
<dbReference type="AlphaFoldDB" id="A0A6B1D704"/>
<evidence type="ECO:0000256" key="1">
    <source>
        <dbReference type="SAM" id="MobiDB-lite"/>
    </source>
</evidence>
<sequence length="157" mass="18109">MERDRRDGDRRDGDSQLPTRSRSAITVRSDGAIAGEWEGGPEALPQIVRQVREGSRQPYGTFLRRVLFFWLRVYVFEVNTNGKSKAVNVRIPIPLPLIGAFFQSKLSWSQAFQFIERSRRTQGIPAERFLESCMALEFVRVYEDKEEKEELVVVGLD</sequence>
<feature type="compositionally biased region" description="Basic and acidic residues" evidence="1">
    <location>
        <begin position="1"/>
        <end position="14"/>
    </location>
</feature>
<feature type="region of interest" description="Disordered" evidence="1">
    <location>
        <begin position="1"/>
        <end position="24"/>
    </location>
</feature>
<gene>
    <name evidence="2" type="ORF">F4X14_10255</name>
</gene>
<protein>
    <submittedName>
        <fullName evidence="2">Uncharacterized protein</fullName>
    </submittedName>
</protein>
<organism evidence="2">
    <name type="scientific">Caldilineaceae bacterium SB0661_bin_32</name>
    <dbReference type="NCBI Taxonomy" id="2605255"/>
    <lineage>
        <taxon>Bacteria</taxon>
        <taxon>Bacillati</taxon>
        <taxon>Chloroflexota</taxon>
        <taxon>Caldilineae</taxon>
        <taxon>Caldilineales</taxon>
        <taxon>Caldilineaceae</taxon>
    </lineage>
</organism>
<evidence type="ECO:0000313" key="2">
    <source>
        <dbReference type="EMBL" id="MYC95344.1"/>
    </source>
</evidence>
<proteinExistence type="predicted"/>
<accession>A0A6B1D704</accession>
<name>A0A6B1D704_9CHLR</name>